<organism evidence="3 4">
    <name type="scientific">Pelagicoccus mobilis</name>
    <dbReference type="NCBI Taxonomy" id="415221"/>
    <lineage>
        <taxon>Bacteria</taxon>
        <taxon>Pseudomonadati</taxon>
        <taxon>Verrucomicrobiota</taxon>
        <taxon>Opitutia</taxon>
        <taxon>Puniceicoccales</taxon>
        <taxon>Pelagicoccaceae</taxon>
        <taxon>Pelagicoccus</taxon>
    </lineage>
</organism>
<feature type="transmembrane region" description="Helical" evidence="1">
    <location>
        <begin position="364"/>
        <end position="385"/>
    </location>
</feature>
<keyword evidence="4" id="KW-1185">Reference proteome</keyword>
<proteinExistence type="predicted"/>
<feature type="transmembrane region" description="Helical" evidence="1">
    <location>
        <begin position="328"/>
        <end position="352"/>
    </location>
</feature>
<feature type="transmembrane region" description="Helical" evidence="1">
    <location>
        <begin position="266"/>
        <end position="287"/>
    </location>
</feature>
<name>A0A934RY07_9BACT</name>
<dbReference type="AlphaFoldDB" id="A0A934RY07"/>
<keyword evidence="1" id="KW-1133">Transmembrane helix</keyword>
<protein>
    <submittedName>
        <fullName evidence="3">DUF5009 domain-containing protein</fullName>
    </submittedName>
</protein>
<feature type="transmembrane region" description="Helical" evidence="1">
    <location>
        <begin position="173"/>
        <end position="194"/>
    </location>
</feature>
<sequence length="394" mass="44362">MNDRIQSIDIFRGMTMLLMVWVNDFWSLTDIPHWLEHMAYDEDALGFSDVIFPAFLFIVGLSIPFANRARQKKAQNRIEIAYHIIIRSASLILMGVLMVNLESYHEASAFLPRPIWQIAMALGFFLIWNVYPKGEDWRSKRILLKSAGWLVLATITALFRSDPESGYNWIEPHWWGILGLIGWSYLICALLQLFTGEKILPIAIAWIGLVLFNIASFAGWLDFLSPVKSYIWIVGDASLPALTMAGCFASLLYLHPSTKQKPLQYCFSLLALGLLCLFVGVLLRPYWGISKILATPAWTEICTGIGFVAFSVLFWIADIKKATRWASFLNPAGTATLTCYLLPYFVYAIFIMSGFKLPPALTTGTIGLATSMLFALAIVYATGILNRFKIRLAL</sequence>
<dbReference type="InterPro" id="IPR012429">
    <property type="entry name" value="HGSNAT_cat"/>
</dbReference>
<dbReference type="PANTHER" id="PTHR31061:SF24">
    <property type="entry name" value="LD22376P"/>
    <property type="match status" value="1"/>
</dbReference>
<dbReference type="Proteomes" id="UP000617628">
    <property type="component" value="Unassembled WGS sequence"/>
</dbReference>
<dbReference type="PANTHER" id="PTHR31061">
    <property type="entry name" value="LD22376P"/>
    <property type="match status" value="1"/>
</dbReference>
<dbReference type="Pfam" id="PF07786">
    <property type="entry name" value="HGSNAT_cat"/>
    <property type="match status" value="1"/>
</dbReference>
<feature type="transmembrane region" description="Helical" evidence="1">
    <location>
        <begin position="143"/>
        <end position="161"/>
    </location>
</feature>
<feature type="transmembrane region" description="Helical" evidence="1">
    <location>
        <begin position="78"/>
        <end position="99"/>
    </location>
</feature>
<dbReference type="RefSeq" id="WP_200357051.1">
    <property type="nucleotide sequence ID" value="NZ_JAENIL010000036.1"/>
</dbReference>
<feature type="transmembrane region" description="Helical" evidence="1">
    <location>
        <begin position="114"/>
        <end position="131"/>
    </location>
</feature>
<feature type="transmembrane region" description="Helical" evidence="1">
    <location>
        <begin position="199"/>
        <end position="218"/>
    </location>
</feature>
<keyword evidence="1" id="KW-0472">Membrane</keyword>
<evidence type="ECO:0000256" key="1">
    <source>
        <dbReference type="SAM" id="Phobius"/>
    </source>
</evidence>
<evidence type="ECO:0000313" key="4">
    <source>
        <dbReference type="Proteomes" id="UP000617628"/>
    </source>
</evidence>
<feature type="transmembrane region" description="Helical" evidence="1">
    <location>
        <begin position="230"/>
        <end position="254"/>
    </location>
</feature>
<feature type="transmembrane region" description="Helical" evidence="1">
    <location>
        <begin position="293"/>
        <end position="316"/>
    </location>
</feature>
<comment type="caution">
    <text evidence="3">The sequence shown here is derived from an EMBL/GenBank/DDBJ whole genome shotgun (WGS) entry which is preliminary data.</text>
</comment>
<feature type="domain" description="Heparan-alpha-glucosaminide N-acetyltransferase catalytic" evidence="2">
    <location>
        <begin position="4"/>
        <end position="98"/>
    </location>
</feature>
<evidence type="ECO:0000313" key="3">
    <source>
        <dbReference type="EMBL" id="MBK1878837.1"/>
    </source>
</evidence>
<keyword evidence="1" id="KW-0812">Transmembrane</keyword>
<feature type="transmembrane region" description="Helical" evidence="1">
    <location>
        <begin position="7"/>
        <end position="26"/>
    </location>
</feature>
<dbReference type="EMBL" id="JAENIL010000036">
    <property type="protein sequence ID" value="MBK1878837.1"/>
    <property type="molecule type" value="Genomic_DNA"/>
</dbReference>
<accession>A0A934RY07</accession>
<feature type="transmembrane region" description="Helical" evidence="1">
    <location>
        <begin position="46"/>
        <end position="66"/>
    </location>
</feature>
<evidence type="ECO:0000259" key="2">
    <source>
        <dbReference type="Pfam" id="PF07786"/>
    </source>
</evidence>
<reference evidence="3" key="1">
    <citation type="submission" date="2021-01" db="EMBL/GenBank/DDBJ databases">
        <title>Modified the classification status of verrucomicrobia.</title>
        <authorList>
            <person name="Feng X."/>
        </authorList>
    </citation>
    <scope>NUCLEOTIDE SEQUENCE</scope>
    <source>
        <strain evidence="3">KCTC 13126</strain>
    </source>
</reference>
<gene>
    <name evidence="3" type="ORF">JIN87_18285</name>
</gene>